<dbReference type="EMBL" id="AP022590">
    <property type="protein sequence ID" value="BBY36303.1"/>
    <property type="molecule type" value="Genomic_DNA"/>
</dbReference>
<gene>
    <name evidence="2" type="ORF">MMAN_04370</name>
</gene>
<keyword evidence="3" id="KW-1185">Reference proteome</keyword>
<protein>
    <submittedName>
        <fullName evidence="2">Uncharacterized protein</fullName>
    </submittedName>
</protein>
<name>A0ABM7JLZ8_MYCNT</name>
<feature type="compositionally biased region" description="Basic and acidic residues" evidence="1">
    <location>
        <begin position="1"/>
        <end position="10"/>
    </location>
</feature>
<reference evidence="2 3" key="1">
    <citation type="journal article" date="2019" name="Emerg. Microbes Infect.">
        <title>Comprehensive subspecies identification of 175 nontuberculous mycobacteria species based on 7547 genomic profiles.</title>
        <authorList>
            <person name="Matsumoto Y."/>
            <person name="Kinjo T."/>
            <person name="Motooka D."/>
            <person name="Nabeya D."/>
            <person name="Jung N."/>
            <person name="Uechi K."/>
            <person name="Horii T."/>
            <person name="Iida T."/>
            <person name="Fujita J."/>
            <person name="Nakamura S."/>
        </authorList>
    </citation>
    <scope>NUCLEOTIDE SEQUENCE [LARGE SCALE GENOMIC DNA]</scope>
    <source>
        <strain evidence="2 3">JCM 18113</strain>
    </source>
</reference>
<accession>A0ABM7JLZ8</accession>
<evidence type="ECO:0000313" key="2">
    <source>
        <dbReference type="EMBL" id="BBY36303.1"/>
    </source>
</evidence>
<evidence type="ECO:0000256" key="1">
    <source>
        <dbReference type="SAM" id="MobiDB-lite"/>
    </source>
</evidence>
<proteinExistence type="predicted"/>
<dbReference type="Proteomes" id="UP000465812">
    <property type="component" value="Chromosome"/>
</dbReference>
<organism evidence="2 3">
    <name type="scientific">Mycobacterium mantenii</name>
    <dbReference type="NCBI Taxonomy" id="560555"/>
    <lineage>
        <taxon>Bacteria</taxon>
        <taxon>Bacillati</taxon>
        <taxon>Actinomycetota</taxon>
        <taxon>Actinomycetes</taxon>
        <taxon>Mycobacteriales</taxon>
        <taxon>Mycobacteriaceae</taxon>
        <taxon>Mycobacterium</taxon>
        <taxon>Mycobacterium avium complex (MAC)</taxon>
    </lineage>
</organism>
<evidence type="ECO:0000313" key="3">
    <source>
        <dbReference type="Proteomes" id="UP000465812"/>
    </source>
</evidence>
<sequence length="82" mass="8649">MAAPDPAERRARPRSNNTAKLPAHHRAPAPASLQARSVHGTPEGMGPWPPECPKGIAGLHSVSLSVQNATVCGYRHSVRPAN</sequence>
<feature type="region of interest" description="Disordered" evidence="1">
    <location>
        <begin position="1"/>
        <end position="52"/>
    </location>
</feature>